<evidence type="ECO:0000313" key="2">
    <source>
        <dbReference type="EMBL" id="OGG85718.1"/>
    </source>
</evidence>
<feature type="domain" description="PKD" evidence="1">
    <location>
        <begin position="92"/>
        <end position="144"/>
    </location>
</feature>
<dbReference type="PROSITE" id="PS50093">
    <property type="entry name" value="PKD"/>
    <property type="match status" value="1"/>
</dbReference>
<dbReference type="AlphaFoldDB" id="A0A1F6FIQ0"/>
<evidence type="ECO:0000259" key="1">
    <source>
        <dbReference type="PROSITE" id="PS50093"/>
    </source>
</evidence>
<dbReference type="InterPro" id="IPR000601">
    <property type="entry name" value="PKD_dom"/>
</dbReference>
<dbReference type="SMART" id="SM00089">
    <property type="entry name" value="PKD"/>
    <property type="match status" value="4"/>
</dbReference>
<protein>
    <recommendedName>
        <fullName evidence="1">PKD domain-containing protein</fullName>
    </recommendedName>
</protein>
<gene>
    <name evidence="2" type="ORF">A2392_02905</name>
</gene>
<sequence>MSNVSISSFFSRSVLHLIAILSVSIIATLFVAVNFAAAQAAPSAAPTIRSFTGPTELKVGEDGVWKVATSDQDGGQLTYRVRWGDERVMSKIGNGVLSIFRKSDDFVQRTSFTHFYKKSGEYTITVTVRDQTGKTTNVTSTVRVIDAPFKEAKFSVKPNTGSSPLEVVFTVNLGTRIQAQIDFGDNTPNASVKCDQELTGERTTCENTIEVRHTYRSPGFYTAELFKTYDNVRYIKDTVRIRVKTGNPVLDFFKGITDSFQGAFDTVMENLFPDNQDAITDREFADLPDIRTDGYSFGTRTVHEIEAIIINDRVGTKVTCGLSTGSHTFQAYIITSTNEIGISDCSSTKDADGYLTSIITNLTIRHAFSGLTVEEMRGIPIYIGKTGEDITEIEDDSDPTVPEEDPNKIGFEVKVKNAAGVTVQNWVQGNLTIKSNDSLAFRWDARTGYSQCLPFLADDGSYAITRSDSKMLTGNTENEDFNIYERAGSYYIECKRTNDSSLVHSSVIDIAVNDSVDRRVEPPTKDQYSLTKDTANPLKITVTRKAPAGCADHLKYIGEIYWGDDSFTRQPQTAADVCGPAKTLTETHTYKKPGTYRVWVKLNNVLVFNKKIVVRETDTPTQSGALKVTPGTGDQELSVTLTTNNAAVNKKISECKYSLGFYGPSGNGLSVDWGDGRTQPSDSYVDTKRGQSCTGAVSKHTYQKAGTYTVKLTSWHPGPTDAPITDWNDTATVKVGSADPVVGNVFRATPTSGQAALKVTFRFPSNRNSILTFGDKSKARVFTPCVPSEAPVGTGGGAACLAYREVTHTYEKADDYNAKLITGCPISAGTCYDNAKIDTIAITVK</sequence>
<comment type="caution">
    <text evidence="2">The sequence shown here is derived from an EMBL/GenBank/DDBJ whole genome shotgun (WGS) entry which is preliminary data.</text>
</comment>
<reference evidence="2 3" key="1">
    <citation type="journal article" date="2016" name="Nat. Commun.">
        <title>Thousands of microbial genomes shed light on interconnected biogeochemical processes in an aquifer system.</title>
        <authorList>
            <person name="Anantharaman K."/>
            <person name="Brown C.T."/>
            <person name="Hug L.A."/>
            <person name="Sharon I."/>
            <person name="Castelle C.J."/>
            <person name="Probst A.J."/>
            <person name="Thomas B.C."/>
            <person name="Singh A."/>
            <person name="Wilkins M.J."/>
            <person name="Karaoz U."/>
            <person name="Brodie E.L."/>
            <person name="Williams K.H."/>
            <person name="Hubbard S.S."/>
            <person name="Banfield J.F."/>
        </authorList>
    </citation>
    <scope>NUCLEOTIDE SEQUENCE [LARGE SCALE GENOMIC DNA]</scope>
</reference>
<name>A0A1F6FIQ0_9BACT</name>
<accession>A0A1F6FIQ0</accession>
<dbReference type="EMBL" id="MFMS01000005">
    <property type="protein sequence ID" value="OGG85718.1"/>
    <property type="molecule type" value="Genomic_DNA"/>
</dbReference>
<dbReference type="Gene3D" id="2.60.40.10">
    <property type="entry name" value="Immunoglobulins"/>
    <property type="match status" value="3"/>
</dbReference>
<dbReference type="InterPro" id="IPR035986">
    <property type="entry name" value="PKD_dom_sf"/>
</dbReference>
<dbReference type="STRING" id="1798531.A2392_02905"/>
<dbReference type="Proteomes" id="UP000177395">
    <property type="component" value="Unassembled WGS sequence"/>
</dbReference>
<proteinExistence type="predicted"/>
<dbReference type="Pfam" id="PF18911">
    <property type="entry name" value="PKD_4"/>
    <property type="match status" value="1"/>
</dbReference>
<evidence type="ECO:0000313" key="3">
    <source>
        <dbReference type="Proteomes" id="UP000177395"/>
    </source>
</evidence>
<dbReference type="InterPro" id="IPR022409">
    <property type="entry name" value="PKD/Chitinase_dom"/>
</dbReference>
<organism evidence="2 3">
    <name type="scientific">Candidatus Kaiserbacteria bacterium RIFOXYB1_FULL_46_14</name>
    <dbReference type="NCBI Taxonomy" id="1798531"/>
    <lineage>
        <taxon>Bacteria</taxon>
        <taxon>Candidatus Kaiseribacteriota</taxon>
    </lineage>
</organism>
<dbReference type="InterPro" id="IPR013783">
    <property type="entry name" value="Ig-like_fold"/>
</dbReference>
<dbReference type="SUPFAM" id="SSF49299">
    <property type="entry name" value="PKD domain"/>
    <property type="match status" value="4"/>
</dbReference>
<dbReference type="CDD" id="cd00146">
    <property type="entry name" value="PKD"/>
    <property type="match status" value="1"/>
</dbReference>